<gene>
    <name evidence="2" type="ORF">SERLADRAFT_454694</name>
</gene>
<evidence type="ECO:0000313" key="2">
    <source>
        <dbReference type="EMBL" id="EGO30366.1"/>
    </source>
</evidence>
<dbReference type="KEGG" id="sla:SERLADRAFT_454694"/>
<dbReference type="EMBL" id="GL945428">
    <property type="protein sequence ID" value="EGO30366.1"/>
    <property type="molecule type" value="Genomic_DNA"/>
</dbReference>
<evidence type="ECO:0000256" key="1">
    <source>
        <dbReference type="PROSITE-ProRule" id="PRU00708"/>
    </source>
</evidence>
<dbReference type="Gene3D" id="1.25.40.10">
    <property type="entry name" value="Tetratricopeptide repeat domain"/>
    <property type="match status" value="1"/>
</dbReference>
<dbReference type="InterPro" id="IPR002885">
    <property type="entry name" value="PPR_rpt"/>
</dbReference>
<proteinExistence type="predicted"/>
<dbReference type="Proteomes" id="UP000008064">
    <property type="component" value="Unassembled WGS sequence"/>
</dbReference>
<dbReference type="RefSeq" id="XP_007312250.1">
    <property type="nucleotide sequence ID" value="XM_007312188.1"/>
</dbReference>
<dbReference type="OrthoDB" id="3149711at2759"/>
<dbReference type="AlphaFoldDB" id="F8NE37"/>
<dbReference type="HOGENOM" id="CLU_909626_0_0_1"/>
<name>F8NE37_SERL9</name>
<feature type="non-terminal residue" evidence="2">
    <location>
        <position position="343"/>
    </location>
</feature>
<feature type="repeat" description="PPR" evidence="1">
    <location>
        <begin position="183"/>
        <end position="217"/>
    </location>
</feature>
<dbReference type="PROSITE" id="PS51375">
    <property type="entry name" value="PPR"/>
    <property type="match status" value="1"/>
</dbReference>
<dbReference type="GeneID" id="18817058"/>
<dbReference type="InterPro" id="IPR011990">
    <property type="entry name" value="TPR-like_helical_dom_sf"/>
</dbReference>
<protein>
    <submittedName>
        <fullName evidence="2">Uncharacterized protein</fullName>
    </submittedName>
</protein>
<accession>F8NE37</accession>
<organism>
    <name type="scientific">Serpula lacrymans var. lacrymans (strain S7.9)</name>
    <name type="common">Dry rot fungus</name>
    <dbReference type="NCBI Taxonomy" id="578457"/>
    <lineage>
        <taxon>Eukaryota</taxon>
        <taxon>Fungi</taxon>
        <taxon>Dikarya</taxon>
        <taxon>Basidiomycota</taxon>
        <taxon>Agaricomycotina</taxon>
        <taxon>Agaricomycetes</taxon>
        <taxon>Agaricomycetidae</taxon>
        <taxon>Boletales</taxon>
        <taxon>Coniophorineae</taxon>
        <taxon>Serpulaceae</taxon>
        <taxon>Serpula</taxon>
    </lineage>
</organism>
<reference evidence="2" key="1">
    <citation type="submission" date="2011-04" db="EMBL/GenBank/DDBJ databases">
        <title>Evolution of plant cell wall degrading machinery underlies the functional diversity of forest fungi.</title>
        <authorList>
            <consortium name="US DOE Joint Genome Institute (JGI-PGF)"/>
            <person name="Eastwood D.C."/>
            <person name="Floudas D."/>
            <person name="Binder M."/>
            <person name="Majcherczyk A."/>
            <person name="Schneider P."/>
            <person name="Aerts A."/>
            <person name="Asiegbu F.O."/>
            <person name="Baker S.E."/>
            <person name="Barry K."/>
            <person name="Bendiksby M."/>
            <person name="Blumentritt M."/>
            <person name="Coutinho P.M."/>
            <person name="Cullen D."/>
            <person name="Cullen D."/>
            <person name="Gathman A."/>
            <person name="Goodell B."/>
            <person name="Henrissat B."/>
            <person name="Ihrmark K."/>
            <person name="Kauserud H."/>
            <person name="Kohler A."/>
            <person name="LaButti K."/>
            <person name="Lapidus A."/>
            <person name="Lavin J.L."/>
            <person name="Lee Y.-H."/>
            <person name="Lindquist E."/>
            <person name="Lilly W."/>
            <person name="Lucas S."/>
            <person name="Morin E."/>
            <person name="Murat C."/>
            <person name="Oguiza J.A."/>
            <person name="Park J."/>
            <person name="Pisabarro A.G."/>
            <person name="Riley R."/>
            <person name="Rosling A."/>
            <person name="Salamov A."/>
            <person name="Schmidt O."/>
            <person name="Schmutz J."/>
            <person name="Skrede I."/>
            <person name="Stenlid J."/>
            <person name="Wiebenga A."/>
            <person name="Xie X."/>
            <person name="Kues U."/>
            <person name="Hibbett D.S."/>
            <person name="Hoffmeister D."/>
            <person name="Hogberg N."/>
            <person name="Martin F."/>
            <person name="Grigoriev I.V."/>
            <person name="Watkinson S.C."/>
        </authorList>
    </citation>
    <scope>NUCLEOTIDE SEQUENCE</scope>
    <source>
        <strain evidence="2">S7.9</strain>
    </source>
</reference>
<sequence>MNLAGPFLSSTTISYPNSCMLHYACSLFITTTFHCLAVPSHLTGTLPDAAYRAWHRCASSTTRGSVHASSIHRQAIRARSRIKAPTVGVSSINPNSLLEYDMKWEDPGRSYISYEHHFSSCLPLTWVPPDTLKTVQQRFLFAQASPLSFYQNLLVISSCQQSPLSAAIKYHSFPPCTSSALRSTRSYNLLIRLALRHASLGTAWQLFSTMRAEGVQGNLETWKLSVRWLVRTGQWEEAWHRVNRIVASQTWAVSSYKAYNQRLLLPIWLEFFGTPKRGSTRQCTKAHGHANIPSRSAFSVLRNCANTISLERDFARYRMLVNHLPATQLWARAVYSVVSAMLR</sequence>